<dbReference type="Proteomes" id="UP001379533">
    <property type="component" value="Chromosome"/>
</dbReference>
<evidence type="ECO:0000259" key="3">
    <source>
        <dbReference type="Pfam" id="PF13529"/>
    </source>
</evidence>
<keyword evidence="2" id="KW-0812">Transmembrane</keyword>
<evidence type="ECO:0000313" key="5">
    <source>
        <dbReference type="Proteomes" id="UP001379533"/>
    </source>
</evidence>
<dbReference type="InterPro" id="IPR011990">
    <property type="entry name" value="TPR-like_helical_dom_sf"/>
</dbReference>
<dbReference type="SUPFAM" id="SSF48452">
    <property type="entry name" value="TPR-like"/>
    <property type="match status" value="4"/>
</dbReference>
<evidence type="ECO:0000256" key="2">
    <source>
        <dbReference type="SAM" id="Phobius"/>
    </source>
</evidence>
<accession>A0ABZ2K2R1</accession>
<name>A0ABZ2K2R1_9BACT</name>
<organism evidence="4 5">
    <name type="scientific">Pendulispora brunnea</name>
    <dbReference type="NCBI Taxonomy" id="2905690"/>
    <lineage>
        <taxon>Bacteria</taxon>
        <taxon>Pseudomonadati</taxon>
        <taxon>Myxococcota</taxon>
        <taxon>Myxococcia</taxon>
        <taxon>Myxococcales</taxon>
        <taxon>Sorangiineae</taxon>
        <taxon>Pendulisporaceae</taxon>
        <taxon>Pendulispora</taxon>
    </lineage>
</organism>
<gene>
    <name evidence="4" type="ORF">LZC95_33780</name>
</gene>
<sequence length="1681" mass="185463">MALLYDRALFLDAYALLTELGAPEELPVGRESVVGARLVHHLGAPKRARRLFLSAYRRNPRDPWARVAVEYIRGELRGSWAILESLNARPLDGDGEHLVIPRGDALELEVLTNIEYRDFAAAEAGFARWAQLEGEANPDWLYARAHWLERMDRLEESLELARRARLAHPQHRRLLLYTGQLLALSGRPDEALALFTGALDTMQSSDVAQMTYMVAMALEAHSEAVRAARRWAELSPLAEPDVAAAIQRRLEEAQSRLDGSGEVRAQKCRLDVPFVRQHHLTCAPATLSALCTFFDRPAEHVEVADRICYAGTPAHAERAWAEEHAFVAREFTLTWETACALLDRGLPFQVSTFVPGSGHAQAVMGYDAGARTLVLRDPTIPLPLHVDAPSFLERFRHSGPRAMVLVPSEQANRLEGIALPDAALYDELHVLERALSKQDREAAHASCARMRDAAPGHRLTRAARRAIANYDGNVAELLGMAKEAFALDPTNDLARFDVVSTSGTFEARTERIVHLTEAARDCGTSYAFQLRLAVELAADSREHGRARRALREVLAQHAESADALDLLGQMAWTEGQTARALHRFRLAACVAPTDDARVRNYVMATQRAGRAHEALPMLRERVARFGLRSTEPAVLLAELLEYGQEPSEALRVLEAAEKSRPDDGEAALAAARHHAKLGRRQEARAALERAHGKTDRISWLRSAALTSASLGTPAEKQVALWEELAQLAPLDVQAHITLTTLLQRTRGREAAIEHLRAHLARFPHHVPTAHLLLEWVRDTDPERRESAIRKRLATEPNDAWAHRELALALAERQRWDEARAAIEKGASLEPRSLSLELTRALLEDKMGRHDEARAAYRAGLDIDADAPAAISRLVLLTPVEEREALLRELFQVAAAGAIASQTFSVLYEMARLNLAHGTLAELLDGLRERRSDVAVVWGLSVRHTLAVSPSKAGELAEEALSRFPHVDAIHLDAARVWEGDRKLAALERAVELGPQNATAVLRLSEALEARGDRERLDAVLAQACHRSSFDPTVVLHAARVKARRGEVTEAVDELARVLARDPECEVAWDAVQEFASFSAEEGMRVREMVQRLAFEHPYNAHAQTAHAAFLAFNGAPDDACAVLEAARERIPGTFSLRDEAARILALVGRTDDALRMCSPLKDEARLPASLRARAAWVRLVAGDKIRGINELRNVLREEPSLTGAWRWLIDARLELRAHRNALVSARKLAAIAPFEPGVQARLGRALLGMGKREEAKAAMRRALGADPTDMRMALTLFHIGVEDGDRDAASFALDLLRVRVPEERLLNCEVRAAIARGDDADAVARFRSACRDPRARPNFVAAAYSTLLAMGLGPDANRALEEAVLSGGDVNAATGRLWVRTQARRHGLAVAERMTSLPASSGAGRSTAMAFCDLLAEYSQRDVLAQLRAHGEWLRADDVGWSAAFTPLLAHRRFVRALLWSRGWRDRRQASPEHLHDLALALRALGFRGNAIAVSRAALRRDDCEPRALTGHRAWLAFEEAVAKRPSEANSLLAAIDDAVEEGVDDSAYPAISRQVAHLARALVDVQTGSASDRSKKITLAREAIQSLTGNPRTRTFVSGVARRARFHLVWYGQFGALFDGHVPSIRSLKKGWIPIVIVLLTAIRLSNDDNKFRLVAIALLGPIMALVVLFLAVRAMFARH</sequence>
<dbReference type="EMBL" id="CP089982">
    <property type="protein sequence ID" value="WXA91415.1"/>
    <property type="molecule type" value="Genomic_DNA"/>
</dbReference>
<keyword evidence="5" id="KW-1185">Reference proteome</keyword>
<dbReference type="InterPro" id="IPR039564">
    <property type="entry name" value="Peptidase_C39-like"/>
</dbReference>
<evidence type="ECO:0000313" key="4">
    <source>
        <dbReference type="EMBL" id="WXA91415.1"/>
    </source>
</evidence>
<dbReference type="PROSITE" id="PS50005">
    <property type="entry name" value="TPR"/>
    <property type="match status" value="1"/>
</dbReference>
<protein>
    <submittedName>
        <fullName evidence="4">C39 family peptidase</fullName>
    </submittedName>
</protein>
<keyword evidence="1" id="KW-0802">TPR repeat</keyword>
<proteinExistence type="predicted"/>
<feature type="domain" description="Peptidase C39-like" evidence="3">
    <location>
        <begin position="270"/>
        <end position="378"/>
    </location>
</feature>
<feature type="repeat" description="TPR" evidence="1">
    <location>
        <begin position="1236"/>
        <end position="1269"/>
    </location>
</feature>
<reference evidence="4 5" key="1">
    <citation type="submission" date="2021-12" db="EMBL/GenBank/DDBJ databases">
        <title>Discovery of the Pendulisporaceae a myxobacterial family with distinct sporulation behavior and unique specialized metabolism.</title>
        <authorList>
            <person name="Garcia R."/>
            <person name="Popoff A."/>
            <person name="Bader C.D."/>
            <person name="Loehr J."/>
            <person name="Walesch S."/>
            <person name="Walt C."/>
            <person name="Boldt J."/>
            <person name="Bunk B."/>
            <person name="Haeckl F.J.F.P.J."/>
            <person name="Gunesch A.P."/>
            <person name="Birkelbach J."/>
            <person name="Nuebel U."/>
            <person name="Pietschmann T."/>
            <person name="Bach T."/>
            <person name="Mueller R."/>
        </authorList>
    </citation>
    <scope>NUCLEOTIDE SEQUENCE [LARGE SCALE GENOMIC DNA]</scope>
    <source>
        <strain evidence="4 5">MSr12523</strain>
    </source>
</reference>
<dbReference type="PANTHER" id="PTHR12558">
    <property type="entry name" value="CELL DIVISION CYCLE 16,23,27"/>
    <property type="match status" value="1"/>
</dbReference>
<dbReference type="Pfam" id="PF13529">
    <property type="entry name" value="Peptidase_C39_2"/>
    <property type="match status" value="1"/>
</dbReference>
<keyword evidence="2" id="KW-1133">Transmembrane helix</keyword>
<dbReference type="Gene3D" id="1.25.40.10">
    <property type="entry name" value="Tetratricopeptide repeat domain"/>
    <property type="match status" value="5"/>
</dbReference>
<feature type="transmembrane region" description="Helical" evidence="2">
    <location>
        <begin position="1655"/>
        <end position="1678"/>
    </location>
</feature>
<dbReference type="SMART" id="SM00028">
    <property type="entry name" value="TPR"/>
    <property type="match status" value="8"/>
</dbReference>
<dbReference type="PANTHER" id="PTHR12558:SF13">
    <property type="entry name" value="CELL DIVISION CYCLE PROTEIN 27 HOMOLOG"/>
    <property type="match status" value="1"/>
</dbReference>
<keyword evidence="2" id="KW-0472">Membrane</keyword>
<dbReference type="RefSeq" id="WP_394842035.1">
    <property type="nucleotide sequence ID" value="NZ_CP089982.1"/>
</dbReference>
<dbReference type="Pfam" id="PF13181">
    <property type="entry name" value="TPR_8"/>
    <property type="match status" value="2"/>
</dbReference>
<evidence type="ECO:0000256" key="1">
    <source>
        <dbReference type="PROSITE-ProRule" id="PRU00339"/>
    </source>
</evidence>
<dbReference type="Pfam" id="PF13432">
    <property type="entry name" value="TPR_16"/>
    <property type="match status" value="2"/>
</dbReference>
<dbReference type="InterPro" id="IPR019734">
    <property type="entry name" value="TPR_rpt"/>
</dbReference>